<evidence type="ECO:0000313" key="2">
    <source>
        <dbReference type="EMBL" id="SIP89568.1"/>
    </source>
</evidence>
<keyword evidence="3" id="KW-1185">Reference proteome</keyword>
<dbReference type="AlphaFoldDB" id="A0A1N6NBW1"/>
<feature type="transmembrane region" description="Helical" evidence="1">
    <location>
        <begin position="69"/>
        <end position="96"/>
    </location>
</feature>
<keyword evidence="1" id="KW-0472">Membrane</keyword>
<proteinExistence type="predicted"/>
<dbReference type="Proteomes" id="UP000186235">
    <property type="component" value="Unassembled WGS sequence"/>
</dbReference>
<evidence type="ECO:0000313" key="3">
    <source>
        <dbReference type="Proteomes" id="UP000186235"/>
    </source>
</evidence>
<organism evidence="2 3">
    <name type="scientific">Cellulosimicrobium aquatile</name>
    <dbReference type="NCBI Taxonomy" id="1612203"/>
    <lineage>
        <taxon>Bacteria</taxon>
        <taxon>Bacillati</taxon>
        <taxon>Actinomycetota</taxon>
        <taxon>Actinomycetes</taxon>
        <taxon>Micrococcales</taxon>
        <taxon>Promicromonosporaceae</taxon>
        <taxon>Cellulosimicrobium</taxon>
    </lineage>
</organism>
<evidence type="ECO:0000256" key="1">
    <source>
        <dbReference type="SAM" id="Phobius"/>
    </source>
</evidence>
<keyword evidence="1" id="KW-1133">Transmembrane helix</keyword>
<gene>
    <name evidence="2" type="ORF">SAMN05518682_0353</name>
</gene>
<reference evidence="3" key="1">
    <citation type="submission" date="2017-01" db="EMBL/GenBank/DDBJ databases">
        <authorList>
            <person name="Varghese N."/>
            <person name="Submissions S."/>
        </authorList>
    </citation>
    <scope>NUCLEOTIDE SEQUENCE [LARGE SCALE GENOMIC DNA]</scope>
    <source>
        <strain evidence="3">3bp</strain>
    </source>
</reference>
<feature type="transmembrane region" description="Helical" evidence="1">
    <location>
        <begin position="41"/>
        <end position="63"/>
    </location>
</feature>
<accession>A0A1N6NBW1</accession>
<dbReference type="EMBL" id="FTMI01000001">
    <property type="protein sequence ID" value="SIP89568.1"/>
    <property type="molecule type" value="Genomic_DNA"/>
</dbReference>
<sequence>MGDAALPQPVPGVRVGTTADVGALVRLSGHALWKLLRSPGLLSITFVMIGFAITFMLGVLGLSAGWVTLLLFLPVLVVILVVAAVVFVVVLLVYSLHVLSDKRSRVYLSEDGTATVRVRLRHGAWHVQDHMAAPVGQGHGRRIREALVGPLLAQADATGTRVTFDAVPATANQYDVVLLGFVAGGRSWQGRRYTREPVRQRV</sequence>
<protein>
    <submittedName>
        <fullName evidence="2">Uncharacterized protein</fullName>
    </submittedName>
</protein>
<keyword evidence="1" id="KW-0812">Transmembrane</keyword>
<dbReference type="RefSeq" id="WP_143310996.1">
    <property type="nucleotide sequence ID" value="NZ_FTMI01000001.1"/>
</dbReference>
<name>A0A1N6NBW1_9MICO</name>